<dbReference type="Proteomes" id="UP000056109">
    <property type="component" value="Chromosome I"/>
</dbReference>
<dbReference type="SUPFAM" id="SSF51412">
    <property type="entry name" value="Inosine monophosphate dehydrogenase (IMPDH)"/>
    <property type="match status" value="1"/>
</dbReference>
<comment type="catalytic activity">
    <reaction evidence="9">
        <text>3 propionate 3-nitronate + 3 O2 + H2O = 3 3-oxopropanoate + 2 nitrate + nitrite + H2O2 + 3 H(+)</text>
        <dbReference type="Rhea" id="RHEA:57332"/>
        <dbReference type="ChEBI" id="CHEBI:15377"/>
        <dbReference type="ChEBI" id="CHEBI:15378"/>
        <dbReference type="ChEBI" id="CHEBI:15379"/>
        <dbReference type="ChEBI" id="CHEBI:16240"/>
        <dbReference type="ChEBI" id="CHEBI:16301"/>
        <dbReference type="ChEBI" id="CHEBI:17632"/>
        <dbReference type="ChEBI" id="CHEBI:33190"/>
        <dbReference type="ChEBI" id="CHEBI:136067"/>
    </reaction>
</comment>
<keyword evidence="5" id="KW-0288">FMN</keyword>
<evidence type="ECO:0000256" key="7">
    <source>
        <dbReference type="ARBA" id="ARBA00023033"/>
    </source>
</evidence>
<proteinExistence type="inferred from homology"/>
<evidence type="ECO:0000256" key="8">
    <source>
        <dbReference type="ARBA" id="ARBA00031155"/>
    </source>
</evidence>
<reference evidence="11" key="1">
    <citation type="submission" date="2014-09" db="EMBL/GenBank/DDBJ databases">
        <authorList>
            <person name="Illeghems K.G."/>
        </authorList>
    </citation>
    <scope>NUCLEOTIDE SEQUENCE [LARGE SCALE GENOMIC DNA]</scope>
    <source>
        <strain evidence="11">108B</strain>
    </source>
</reference>
<dbReference type="Pfam" id="PF03060">
    <property type="entry name" value="NMO"/>
    <property type="match status" value="1"/>
</dbReference>
<dbReference type="PANTHER" id="PTHR42747:SF3">
    <property type="entry name" value="NITRONATE MONOOXYGENASE-RELATED"/>
    <property type="match status" value="1"/>
</dbReference>
<sequence>MVAHISSLLAPDFPVIQAPMAGVSGSAVVVKAIQAGFLGALGAGMMEPETIRQEIRAIRAATPAPFCVNLFVLEDPASGTPDLAPLSWLTDLYAWHNVPFSIPEKFAPSFPAQFDAVLAEAPAVLSCTFGLLSKEQVSACHACNIAVVGTATSTPEALAWAEVGADAICAQGIEAGGHRGSFLTAQDQGMGLMPLLQEIRSTVPLPLIAAGGIATGGAILAVLALGACAAQIGTALLPSSDLSLPSPYRAALLNKPFGTSTELTNAFSGRYARGLQNDFLRTGRGKPTLPYPIQNALTQPLRRASAQQDGEHLSLWAGQAVHLGRDMSLADLATTLKTELREAAQTLEKQWFSALS</sequence>
<evidence type="ECO:0000313" key="10">
    <source>
        <dbReference type="EMBL" id="CEF39862.1"/>
    </source>
</evidence>
<dbReference type="EMBL" id="LN606600">
    <property type="protein sequence ID" value="CEF39862.1"/>
    <property type="molecule type" value="Genomic_DNA"/>
</dbReference>
<organism evidence="10 11">
    <name type="scientific">Acetobacter senegalensis</name>
    <dbReference type="NCBI Taxonomy" id="446692"/>
    <lineage>
        <taxon>Bacteria</taxon>
        <taxon>Pseudomonadati</taxon>
        <taxon>Pseudomonadota</taxon>
        <taxon>Alphaproteobacteria</taxon>
        <taxon>Acetobacterales</taxon>
        <taxon>Acetobacteraceae</taxon>
        <taxon>Acetobacter</taxon>
    </lineage>
</organism>
<evidence type="ECO:0000256" key="5">
    <source>
        <dbReference type="ARBA" id="ARBA00022643"/>
    </source>
</evidence>
<dbReference type="KEGG" id="asz:ASN_442"/>
<evidence type="ECO:0000313" key="11">
    <source>
        <dbReference type="Proteomes" id="UP000056109"/>
    </source>
</evidence>
<name>A0A0U5ESF1_9PROT</name>
<dbReference type="CDD" id="cd04730">
    <property type="entry name" value="NPD_like"/>
    <property type="match status" value="1"/>
</dbReference>
<dbReference type="AlphaFoldDB" id="A0A0U5ESF1"/>
<accession>A0A0U5ESF1</accession>
<keyword evidence="4" id="KW-0285">Flavoprotein</keyword>
<dbReference type="PATRIC" id="fig|446692.3.peg.395"/>
<evidence type="ECO:0000256" key="9">
    <source>
        <dbReference type="ARBA" id="ARBA00049401"/>
    </source>
</evidence>
<dbReference type="Gene3D" id="3.20.20.70">
    <property type="entry name" value="Aldolase class I"/>
    <property type="match status" value="1"/>
</dbReference>
<evidence type="ECO:0000256" key="1">
    <source>
        <dbReference type="ARBA" id="ARBA00001917"/>
    </source>
</evidence>
<dbReference type="RefSeq" id="WP_058987024.1">
    <property type="nucleotide sequence ID" value="NZ_LN606600.1"/>
</dbReference>
<comment type="similarity">
    <text evidence="2">Belongs to the nitronate monooxygenase family. NMO class I subfamily.</text>
</comment>
<evidence type="ECO:0000256" key="6">
    <source>
        <dbReference type="ARBA" id="ARBA00023002"/>
    </source>
</evidence>
<evidence type="ECO:0000256" key="3">
    <source>
        <dbReference type="ARBA" id="ARBA00022575"/>
    </source>
</evidence>
<dbReference type="InterPro" id="IPR004136">
    <property type="entry name" value="NMO"/>
</dbReference>
<gene>
    <name evidence="10" type="primary">npd</name>
    <name evidence="10" type="ORF">ASN_442</name>
</gene>
<evidence type="ECO:0000256" key="2">
    <source>
        <dbReference type="ARBA" id="ARBA00009881"/>
    </source>
</evidence>
<keyword evidence="6 10" id="KW-0560">Oxidoreductase</keyword>
<protein>
    <recommendedName>
        <fullName evidence="8">Propionate 3-nitronate monooxygenase</fullName>
    </recommendedName>
</protein>
<dbReference type="InterPro" id="IPR013785">
    <property type="entry name" value="Aldolase_TIM"/>
</dbReference>
<keyword evidence="7" id="KW-0503">Monooxygenase</keyword>
<dbReference type="PANTHER" id="PTHR42747">
    <property type="entry name" value="NITRONATE MONOOXYGENASE-RELATED"/>
    <property type="match status" value="1"/>
</dbReference>
<dbReference type="GO" id="GO:0018580">
    <property type="term" value="F:nitronate monooxygenase activity"/>
    <property type="evidence" value="ECO:0007669"/>
    <property type="project" value="InterPro"/>
</dbReference>
<dbReference type="GeneID" id="34781650"/>
<keyword evidence="3" id="KW-0216">Detoxification</keyword>
<evidence type="ECO:0000256" key="4">
    <source>
        <dbReference type="ARBA" id="ARBA00022630"/>
    </source>
</evidence>
<keyword evidence="11" id="KW-1185">Reference proteome</keyword>
<dbReference type="GO" id="GO:0009636">
    <property type="term" value="P:response to toxic substance"/>
    <property type="evidence" value="ECO:0007669"/>
    <property type="project" value="UniProtKB-KW"/>
</dbReference>
<comment type="cofactor">
    <cofactor evidence="1">
        <name>FMN</name>
        <dbReference type="ChEBI" id="CHEBI:58210"/>
    </cofactor>
</comment>